<gene>
    <name evidence="1" type="ORF">PILCRDRAFT_11310</name>
</gene>
<organism evidence="1 2">
    <name type="scientific">Piloderma croceum (strain F 1598)</name>
    <dbReference type="NCBI Taxonomy" id="765440"/>
    <lineage>
        <taxon>Eukaryota</taxon>
        <taxon>Fungi</taxon>
        <taxon>Dikarya</taxon>
        <taxon>Basidiomycota</taxon>
        <taxon>Agaricomycotina</taxon>
        <taxon>Agaricomycetes</taxon>
        <taxon>Agaricomycetidae</taxon>
        <taxon>Atheliales</taxon>
        <taxon>Atheliaceae</taxon>
        <taxon>Piloderma</taxon>
    </lineage>
</organism>
<dbReference type="OrthoDB" id="3013361at2759"/>
<protein>
    <submittedName>
        <fullName evidence="1">Uncharacterized protein</fullName>
    </submittedName>
</protein>
<reference evidence="1 2" key="1">
    <citation type="submission" date="2014-04" db="EMBL/GenBank/DDBJ databases">
        <authorList>
            <consortium name="DOE Joint Genome Institute"/>
            <person name="Kuo A."/>
            <person name="Tarkka M."/>
            <person name="Buscot F."/>
            <person name="Kohler A."/>
            <person name="Nagy L.G."/>
            <person name="Floudas D."/>
            <person name="Copeland A."/>
            <person name="Barry K.W."/>
            <person name="Cichocki N."/>
            <person name="Veneault-Fourrey C."/>
            <person name="LaButti K."/>
            <person name="Lindquist E.A."/>
            <person name="Lipzen A."/>
            <person name="Lundell T."/>
            <person name="Morin E."/>
            <person name="Murat C."/>
            <person name="Sun H."/>
            <person name="Tunlid A."/>
            <person name="Henrissat B."/>
            <person name="Grigoriev I.V."/>
            <person name="Hibbett D.S."/>
            <person name="Martin F."/>
            <person name="Nordberg H.P."/>
            <person name="Cantor M.N."/>
            <person name="Hua S.X."/>
        </authorList>
    </citation>
    <scope>NUCLEOTIDE SEQUENCE [LARGE SCALE GENOMIC DNA]</scope>
    <source>
        <strain evidence="1 2">F 1598</strain>
    </source>
</reference>
<keyword evidence="2" id="KW-1185">Reference proteome</keyword>
<dbReference type="AlphaFoldDB" id="A0A0C3AWE1"/>
<dbReference type="EMBL" id="KN833017">
    <property type="protein sequence ID" value="KIM78328.1"/>
    <property type="molecule type" value="Genomic_DNA"/>
</dbReference>
<sequence>MRDSVTVILTQQAHAQALINEGITVPSISPHPLPAYPSRQLEPQWAFELIITGISRNRLRPRSDDCYCFTMRDWQATKEVILEAESIESHFAQQKLSKPTLIYQHNMGGTYVEKRGASDEVKKAANKLGIEVDAMRKEMDEMRRETRQGFAAAN</sequence>
<evidence type="ECO:0000313" key="2">
    <source>
        <dbReference type="Proteomes" id="UP000054166"/>
    </source>
</evidence>
<name>A0A0C3AWE1_PILCF</name>
<proteinExistence type="predicted"/>
<dbReference type="InParanoid" id="A0A0C3AWE1"/>
<dbReference type="HOGENOM" id="CLU_1704922_0_0_1"/>
<reference evidence="2" key="2">
    <citation type="submission" date="2015-01" db="EMBL/GenBank/DDBJ databases">
        <title>Evolutionary Origins and Diversification of the Mycorrhizal Mutualists.</title>
        <authorList>
            <consortium name="DOE Joint Genome Institute"/>
            <consortium name="Mycorrhizal Genomics Consortium"/>
            <person name="Kohler A."/>
            <person name="Kuo A."/>
            <person name="Nagy L.G."/>
            <person name="Floudas D."/>
            <person name="Copeland A."/>
            <person name="Barry K.W."/>
            <person name="Cichocki N."/>
            <person name="Veneault-Fourrey C."/>
            <person name="LaButti K."/>
            <person name="Lindquist E.A."/>
            <person name="Lipzen A."/>
            <person name="Lundell T."/>
            <person name="Morin E."/>
            <person name="Murat C."/>
            <person name="Riley R."/>
            <person name="Ohm R."/>
            <person name="Sun H."/>
            <person name="Tunlid A."/>
            <person name="Henrissat B."/>
            <person name="Grigoriev I.V."/>
            <person name="Hibbett D.S."/>
            <person name="Martin F."/>
        </authorList>
    </citation>
    <scope>NUCLEOTIDE SEQUENCE [LARGE SCALE GENOMIC DNA]</scope>
    <source>
        <strain evidence="2">F 1598</strain>
    </source>
</reference>
<dbReference type="Proteomes" id="UP000054166">
    <property type="component" value="Unassembled WGS sequence"/>
</dbReference>
<evidence type="ECO:0000313" key="1">
    <source>
        <dbReference type="EMBL" id="KIM78328.1"/>
    </source>
</evidence>
<accession>A0A0C3AWE1</accession>